<evidence type="ECO:0000313" key="2">
    <source>
        <dbReference type="Proteomes" id="UP000585050"/>
    </source>
</evidence>
<comment type="caution">
    <text evidence="1">The sequence shown here is derived from an EMBL/GenBank/DDBJ whole genome shotgun (WGS) entry which is preliminary data.</text>
</comment>
<dbReference type="AlphaFoldDB" id="A0A7X8SJW5"/>
<reference evidence="1 2" key="1">
    <citation type="submission" date="2020-04" db="EMBL/GenBank/DDBJ databases">
        <title>Flammeovirga sp. SR4, a novel species isolated from seawater.</title>
        <authorList>
            <person name="Wang X."/>
        </authorList>
    </citation>
    <scope>NUCLEOTIDE SEQUENCE [LARGE SCALE GENOMIC DNA]</scope>
    <source>
        <strain evidence="1 2">SR4</strain>
    </source>
</reference>
<keyword evidence="2" id="KW-1185">Reference proteome</keyword>
<gene>
    <name evidence="1" type="ORF">HGP29_10135</name>
</gene>
<evidence type="ECO:0000313" key="1">
    <source>
        <dbReference type="EMBL" id="NLR91566.1"/>
    </source>
</evidence>
<dbReference type="RefSeq" id="WP_168882284.1">
    <property type="nucleotide sequence ID" value="NZ_JABAIL010000003.1"/>
</dbReference>
<dbReference type="Proteomes" id="UP000585050">
    <property type="component" value="Unassembled WGS sequence"/>
</dbReference>
<sequence>MLYRIFIILLMIWGCFSCRKKETETILPNNLSIQINCPEYLRGEQNLQLQLENTEEQDVIINEIQISYHGQVISNAFHFNHGIYLIPFNSLKLEDGWKELLIQANTVSPFHTKKISKTIKVFIDNYLPTVIVEKGFVDHQNTSTITKNDIGTSKVTDYQSTGYLFFTDTLGNQIGDFYNIETIEGDTLHVMIPDGLSSTQFVRHFCWVYQQDYYYQAHDLSYDQSQQRKVYDIQSKYIDSKSEINLQLQLSKAKANRDKQEYIYVSLPTKIMAAHPYLSQHYVDRDYDGMQTILKFEKFSSEDIQNLLIEQPDHSYVYLAFHHLISNDTITVTKQDFRTDYRFFEKDRDTPTSRFAVYDIYTLPNKKVKRYAEKKFLLEDNTDYYVGYYLLNNSSPIQNCVSVAIHNDKQIATSYRETYHTTYLSKAISPYQEDNIEYSFSKEHFVMQHTFEIGQTQNYFENYYYGQAKNGLEIYGYFTIESGTELNFKFKNIEGLKKLEDLMLHQIYTNKVGSPYCMVRFSSVDDFIRLRLKQHQNPMYKENELFKKTLRKDFIKN</sequence>
<protein>
    <submittedName>
        <fullName evidence="1">Uncharacterized protein</fullName>
    </submittedName>
</protein>
<organism evidence="1 2">
    <name type="scientific">Flammeovirga agarivorans</name>
    <dbReference type="NCBI Taxonomy" id="2726742"/>
    <lineage>
        <taxon>Bacteria</taxon>
        <taxon>Pseudomonadati</taxon>
        <taxon>Bacteroidota</taxon>
        <taxon>Cytophagia</taxon>
        <taxon>Cytophagales</taxon>
        <taxon>Flammeovirgaceae</taxon>
        <taxon>Flammeovirga</taxon>
    </lineage>
</organism>
<accession>A0A7X8SJW5</accession>
<proteinExistence type="predicted"/>
<name>A0A7X8SJW5_9BACT</name>
<dbReference type="EMBL" id="JABAIL010000003">
    <property type="protein sequence ID" value="NLR91566.1"/>
    <property type="molecule type" value="Genomic_DNA"/>
</dbReference>